<organism evidence="1 2">
    <name type="scientific">Candidatus Kaiserbacteria bacterium RIFCSPHIGHO2_01_FULL_56_24</name>
    <dbReference type="NCBI Taxonomy" id="1798487"/>
    <lineage>
        <taxon>Bacteria</taxon>
        <taxon>Candidatus Kaiseribacteriota</taxon>
    </lineage>
</organism>
<dbReference type="SUPFAM" id="SSF49464">
    <property type="entry name" value="Carboxypeptidase regulatory domain-like"/>
    <property type="match status" value="1"/>
</dbReference>
<dbReference type="EMBL" id="MFLA01000048">
    <property type="protein sequence ID" value="OGG57627.1"/>
    <property type="molecule type" value="Genomic_DNA"/>
</dbReference>
<evidence type="ECO:0000313" key="1">
    <source>
        <dbReference type="EMBL" id="OGG57627.1"/>
    </source>
</evidence>
<sequence>MKTSALIGVIVVGLAGAGVFFLSIAPAQAPGPGGDSVACTADAMQCTDGSYVGRTGPNCEFVCPSATTTPPTGGGGGGILPYNSGIQGVVMAGPTCPVERDPPDPACADKPIQTNIWISRKITPQQVIATTYSDANGAFQILLPPGDYVIQAGPSGVPLPRCGDTSATVGASGYTVVAISCDTGIR</sequence>
<evidence type="ECO:0000313" key="2">
    <source>
        <dbReference type="Proteomes" id="UP000176377"/>
    </source>
</evidence>
<reference evidence="1 2" key="1">
    <citation type="journal article" date="2016" name="Nat. Commun.">
        <title>Thousands of microbial genomes shed light on interconnected biogeochemical processes in an aquifer system.</title>
        <authorList>
            <person name="Anantharaman K."/>
            <person name="Brown C.T."/>
            <person name="Hug L.A."/>
            <person name="Sharon I."/>
            <person name="Castelle C.J."/>
            <person name="Probst A.J."/>
            <person name="Thomas B.C."/>
            <person name="Singh A."/>
            <person name="Wilkins M.J."/>
            <person name="Karaoz U."/>
            <person name="Brodie E.L."/>
            <person name="Williams K.H."/>
            <person name="Hubbard S.S."/>
            <person name="Banfield J.F."/>
        </authorList>
    </citation>
    <scope>NUCLEOTIDE SEQUENCE [LARGE SCALE GENOMIC DNA]</scope>
</reference>
<accession>A0A1F6D8I1</accession>
<dbReference type="AlphaFoldDB" id="A0A1F6D8I1"/>
<comment type="caution">
    <text evidence="1">The sequence shown here is derived from an EMBL/GenBank/DDBJ whole genome shotgun (WGS) entry which is preliminary data.</text>
</comment>
<evidence type="ECO:0008006" key="3">
    <source>
        <dbReference type="Google" id="ProtNLM"/>
    </source>
</evidence>
<protein>
    <recommendedName>
        <fullName evidence="3">Carboxypeptidase regulatory-like domain-containing protein</fullName>
    </recommendedName>
</protein>
<dbReference type="InterPro" id="IPR008969">
    <property type="entry name" value="CarboxyPept-like_regulatory"/>
</dbReference>
<dbReference type="Proteomes" id="UP000176377">
    <property type="component" value="Unassembled WGS sequence"/>
</dbReference>
<name>A0A1F6D8I1_9BACT</name>
<proteinExistence type="predicted"/>
<gene>
    <name evidence="1" type="ORF">A2765_00175</name>
</gene>